<name>A0ABT9FM56_9BACL</name>
<evidence type="ECO:0000313" key="2">
    <source>
        <dbReference type="Proteomes" id="UP001241848"/>
    </source>
</evidence>
<gene>
    <name evidence="1" type="ORF">OIN60_03170</name>
</gene>
<accession>A0ABT9FM56</accession>
<comment type="caution">
    <text evidence="1">The sequence shown here is derived from an EMBL/GenBank/DDBJ whole genome shotgun (WGS) entry which is preliminary data.</text>
</comment>
<sequence>MSEHTYTFSLEELGYALAVHQGEEMAAGLMKAFYGDLPEESWQLLFQAATHSLMAKGFIESISEENGEVRFIPEIAQMIQHLLHSNYMLRGVTDRNSTKALTIHELQQRYLYHLSDNHTLHFLAWTEPVDWEEELVRFYGLRPSEATGAISSEFKAVITEALWSRLTAAEAPAPSLYAELPADQQHLIAKWHHAFQANAGTMDNLSIIRIGSGDQTAIEHIMFFLPADEGVWVIHNQEEDRNAEPQICIELQSVSACRETLGYFAANLLR</sequence>
<dbReference type="RefSeq" id="WP_305753427.1">
    <property type="nucleotide sequence ID" value="NZ_JAPCKK010000006.1"/>
</dbReference>
<dbReference type="Proteomes" id="UP001241848">
    <property type="component" value="Unassembled WGS sequence"/>
</dbReference>
<proteinExistence type="predicted"/>
<dbReference type="EMBL" id="JAPCKK010000006">
    <property type="protein sequence ID" value="MDP4095790.1"/>
    <property type="molecule type" value="Genomic_DNA"/>
</dbReference>
<reference evidence="1 2" key="1">
    <citation type="submission" date="2022-10" db="EMBL/GenBank/DDBJ databases">
        <title>Paenibacillus description and whole genome data of maize root bacterial community.</title>
        <authorList>
            <person name="Marton D."/>
            <person name="Farkas M."/>
            <person name="Cserhati M."/>
        </authorList>
    </citation>
    <scope>NUCLEOTIDE SEQUENCE [LARGE SCALE GENOMIC DNA]</scope>
    <source>
        <strain evidence="1 2">P96</strain>
    </source>
</reference>
<protein>
    <submittedName>
        <fullName evidence="1">Uncharacterized protein</fullName>
    </submittedName>
</protein>
<organism evidence="1 2">
    <name type="scientific">Paenibacillus zeirhizosphaerae</name>
    <dbReference type="NCBI Taxonomy" id="2987519"/>
    <lineage>
        <taxon>Bacteria</taxon>
        <taxon>Bacillati</taxon>
        <taxon>Bacillota</taxon>
        <taxon>Bacilli</taxon>
        <taxon>Bacillales</taxon>
        <taxon>Paenibacillaceae</taxon>
        <taxon>Paenibacillus</taxon>
    </lineage>
</organism>
<evidence type="ECO:0000313" key="1">
    <source>
        <dbReference type="EMBL" id="MDP4095790.1"/>
    </source>
</evidence>
<keyword evidence="2" id="KW-1185">Reference proteome</keyword>